<protein>
    <submittedName>
        <fullName evidence="2">DUF11 domain-containing protein</fullName>
    </submittedName>
</protein>
<dbReference type="SUPFAM" id="SSF141072">
    <property type="entry name" value="CalX-like"/>
    <property type="match status" value="1"/>
</dbReference>
<comment type="caution">
    <text evidence="2">The sequence shown here is derived from an EMBL/GenBank/DDBJ whole genome shotgun (WGS) entry which is preliminary data.</text>
</comment>
<dbReference type="EMBL" id="WTYS01000001">
    <property type="protein sequence ID" value="MXO57630.1"/>
    <property type="molecule type" value="Genomic_DNA"/>
</dbReference>
<dbReference type="Proteomes" id="UP000468943">
    <property type="component" value="Unassembled WGS sequence"/>
</dbReference>
<dbReference type="InterPro" id="IPR001434">
    <property type="entry name" value="OmcB-like_DUF11"/>
</dbReference>
<evidence type="ECO:0000259" key="1">
    <source>
        <dbReference type="Pfam" id="PF01345"/>
    </source>
</evidence>
<evidence type="ECO:0000313" key="3">
    <source>
        <dbReference type="Proteomes" id="UP000468943"/>
    </source>
</evidence>
<sequence length="522" mass="52699">MLLSAVGGLIAPSVAVAQVKRSIENPSFEANDPQGPGAPNFQIIPAASVPGWTSTTNEIELWDSGFQSVTSADGAVHAEMNANRPGALYQNVCLVNGERIRWRFAHRKRAGGLASQTAIFQIASSTGAVIQNLQTSVATNAAAWDFRANTTGVTYTGPSGVQRMQFVTTDAGSVGNFLDDIQITLGAYIEFDPAATSAVEGAVSPNLTALRVTGAFTSSVNVKVNVTGGTATLGSDYTTPSGTNSFVITIPAGDYQSARIPLGLSIVQDGSIESSETIQLSITPDPSNFVISSTTSCGGSANTSAVHTIVDDDVPPTAVNDTATGVNGFAGNTSVLNVLTGDTVNGGPATTSNAILSVAPASSLPSQLTFDSATGVVGVKPNTPAGVYSFNYQICDVLNPTVCRTANASVTVAPSVDLSIKKTNTPGVNGDADQSDDAVFAGSTTTYSLTATNSGPDSATGAVVTDAPGVGITCASNAPVAITGNGVPAGSFTFSNLAGSGITLGMLASGQSAILTYSCQVN</sequence>
<keyword evidence="3" id="KW-1185">Reference proteome</keyword>
<dbReference type="AlphaFoldDB" id="A0A6I4SR66"/>
<name>A0A6I4SR66_9SPHN</name>
<dbReference type="Gene3D" id="2.60.40.2030">
    <property type="match status" value="1"/>
</dbReference>
<feature type="domain" description="DUF11" evidence="1">
    <location>
        <begin position="434"/>
        <end position="521"/>
    </location>
</feature>
<reference evidence="2 3" key="1">
    <citation type="submission" date="2019-12" db="EMBL/GenBank/DDBJ databases">
        <title>Genomic-based taxomic classification of the family Erythrobacteraceae.</title>
        <authorList>
            <person name="Xu L."/>
        </authorList>
    </citation>
    <scope>NUCLEOTIDE SEQUENCE [LARGE SCALE GENOMIC DNA]</scope>
    <source>
        <strain evidence="2 3">JCM 17802</strain>
    </source>
</reference>
<proteinExistence type="predicted"/>
<gene>
    <name evidence="2" type="ORF">GRI36_12145</name>
</gene>
<dbReference type="InterPro" id="IPR038081">
    <property type="entry name" value="CalX-like_sf"/>
</dbReference>
<organism evidence="2 3">
    <name type="scientific">Pontixanthobacter gangjinensis</name>
    <dbReference type="NCBI Taxonomy" id="1028742"/>
    <lineage>
        <taxon>Bacteria</taxon>
        <taxon>Pseudomonadati</taxon>
        <taxon>Pseudomonadota</taxon>
        <taxon>Alphaproteobacteria</taxon>
        <taxon>Sphingomonadales</taxon>
        <taxon>Erythrobacteraceae</taxon>
        <taxon>Pontixanthobacter</taxon>
    </lineage>
</organism>
<dbReference type="RefSeq" id="WP_160598687.1">
    <property type="nucleotide sequence ID" value="NZ_WTYS01000001.1"/>
</dbReference>
<dbReference type="OrthoDB" id="5400913at2"/>
<evidence type="ECO:0000313" key="2">
    <source>
        <dbReference type="EMBL" id="MXO57630.1"/>
    </source>
</evidence>
<accession>A0A6I4SR66</accession>
<dbReference type="Pfam" id="PF01345">
    <property type="entry name" value="DUF11"/>
    <property type="match status" value="1"/>
</dbReference>